<proteinExistence type="predicted"/>
<dbReference type="eggNOG" id="KOG1075">
    <property type="taxonomic scope" value="Eukaryota"/>
</dbReference>
<reference evidence="3 4" key="1">
    <citation type="journal article" date="2011" name="Nat. Genet.">
        <title>The genome of the mesopolyploid crop species Brassica rapa.</title>
        <authorList>
            <consortium name="Brassica rapa Genome Sequencing Project Consortium"/>
            <person name="Wang X."/>
            <person name="Wang H."/>
            <person name="Wang J."/>
            <person name="Sun R."/>
            <person name="Wu J."/>
            <person name="Liu S."/>
            <person name="Bai Y."/>
            <person name="Mun J.H."/>
            <person name="Bancroft I."/>
            <person name="Cheng F."/>
            <person name="Huang S."/>
            <person name="Li X."/>
            <person name="Hua W."/>
            <person name="Wang J."/>
            <person name="Wang X."/>
            <person name="Freeling M."/>
            <person name="Pires J.C."/>
            <person name="Paterson A.H."/>
            <person name="Chalhoub B."/>
            <person name="Wang B."/>
            <person name="Hayward A."/>
            <person name="Sharpe A.G."/>
            <person name="Park B.S."/>
            <person name="Weisshaar B."/>
            <person name="Liu B."/>
            <person name="Li B."/>
            <person name="Liu B."/>
            <person name="Tong C."/>
            <person name="Song C."/>
            <person name="Duran C."/>
            <person name="Peng C."/>
            <person name="Geng C."/>
            <person name="Koh C."/>
            <person name="Lin C."/>
            <person name="Edwards D."/>
            <person name="Mu D."/>
            <person name="Shen D."/>
            <person name="Soumpourou E."/>
            <person name="Li F."/>
            <person name="Fraser F."/>
            <person name="Conant G."/>
            <person name="Lassalle G."/>
            <person name="King G.J."/>
            <person name="Bonnema G."/>
            <person name="Tang H."/>
            <person name="Wang H."/>
            <person name="Belcram H."/>
            <person name="Zhou H."/>
            <person name="Hirakawa H."/>
            <person name="Abe H."/>
            <person name="Guo H."/>
            <person name="Wang H."/>
            <person name="Jin H."/>
            <person name="Parkin I.A."/>
            <person name="Batley J."/>
            <person name="Kim J.S."/>
            <person name="Just J."/>
            <person name="Li J."/>
            <person name="Xu J."/>
            <person name="Deng J."/>
            <person name="Kim J.A."/>
            <person name="Li J."/>
            <person name="Yu J."/>
            <person name="Meng J."/>
            <person name="Wang J."/>
            <person name="Min J."/>
            <person name="Poulain J."/>
            <person name="Wang J."/>
            <person name="Hatakeyama K."/>
            <person name="Wu K."/>
            <person name="Wang L."/>
            <person name="Fang L."/>
            <person name="Trick M."/>
            <person name="Links M.G."/>
            <person name="Zhao M."/>
            <person name="Jin M."/>
            <person name="Ramchiary N."/>
            <person name="Drou N."/>
            <person name="Berkman P.J."/>
            <person name="Cai Q."/>
            <person name="Huang Q."/>
            <person name="Li R."/>
            <person name="Tabata S."/>
            <person name="Cheng S."/>
            <person name="Zhang S."/>
            <person name="Zhang S."/>
            <person name="Huang S."/>
            <person name="Sato S."/>
            <person name="Sun S."/>
            <person name="Kwon S.J."/>
            <person name="Choi S.R."/>
            <person name="Lee T.H."/>
            <person name="Fan W."/>
            <person name="Zhao X."/>
            <person name="Tan X."/>
            <person name="Xu X."/>
            <person name="Wang Y."/>
            <person name="Qiu Y."/>
            <person name="Yin Y."/>
            <person name="Li Y."/>
            <person name="Du Y."/>
            <person name="Liao Y."/>
            <person name="Lim Y."/>
            <person name="Narusaka Y."/>
            <person name="Wang Y."/>
            <person name="Wang Z."/>
            <person name="Li Z."/>
            <person name="Wang Z."/>
            <person name="Xiong Z."/>
            <person name="Zhang Z."/>
        </authorList>
    </citation>
    <scope>NUCLEOTIDE SEQUENCE [LARGE SCALE GENOMIC DNA]</scope>
    <source>
        <strain evidence="3 4">cv. Chiifu-401-42</strain>
    </source>
</reference>
<dbReference type="OMA" id="PHEEITN"/>
<dbReference type="PANTHER" id="PTHR31286">
    <property type="entry name" value="GLYCINE-RICH CELL WALL STRUCTURAL PROTEIN 1.8-LIKE"/>
    <property type="match status" value="1"/>
</dbReference>
<dbReference type="Proteomes" id="UP000011750">
    <property type="component" value="Chromosome A08"/>
</dbReference>
<evidence type="ECO:0000313" key="4">
    <source>
        <dbReference type="Proteomes" id="UP000011750"/>
    </source>
</evidence>
<feature type="compositionally biased region" description="Basic residues" evidence="1">
    <location>
        <begin position="1"/>
        <end position="10"/>
    </location>
</feature>
<dbReference type="HOGENOM" id="CLU_032083_0_0_1"/>
<feature type="compositionally biased region" description="Polar residues" evidence="1">
    <location>
        <begin position="472"/>
        <end position="482"/>
    </location>
</feature>
<organism evidence="3 4">
    <name type="scientific">Brassica campestris</name>
    <name type="common">Field mustard</name>
    <dbReference type="NCBI Taxonomy" id="3711"/>
    <lineage>
        <taxon>Eukaryota</taxon>
        <taxon>Viridiplantae</taxon>
        <taxon>Streptophyta</taxon>
        <taxon>Embryophyta</taxon>
        <taxon>Tracheophyta</taxon>
        <taxon>Spermatophyta</taxon>
        <taxon>Magnoliopsida</taxon>
        <taxon>eudicotyledons</taxon>
        <taxon>Gunneridae</taxon>
        <taxon>Pentapetalae</taxon>
        <taxon>rosids</taxon>
        <taxon>malvids</taxon>
        <taxon>Brassicales</taxon>
        <taxon>Brassicaceae</taxon>
        <taxon>Brassiceae</taxon>
        <taxon>Brassica</taxon>
    </lineage>
</organism>
<feature type="compositionally biased region" description="Low complexity" evidence="1">
    <location>
        <begin position="167"/>
        <end position="178"/>
    </location>
</feature>
<evidence type="ECO:0000256" key="1">
    <source>
        <dbReference type="SAM" id="MobiDB-lite"/>
    </source>
</evidence>
<feature type="compositionally biased region" description="Low complexity" evidence="1">
    <location>
        <begin position="104"/>
        <end position="115"/>
    </location>
</feature>
<sequence>MAKVKKKKKQSLPFGKASSRLPSLISGGFFRKSAPPSSGSSASVKAPVTVFPPVTVTPPVTVAPPVTVTPPSPTSKSELVSSKPDFSKTKVLATAQDFCVVEGSSSDTASPEESSLATDAPPVGPTPPVTVTPPSPTSKSELVSSKPDFSKTKVLATAQDFCVVEGSSSDTVSPEESSLATDAPPVGPTPQEPSPVPSQKLSNIIQKSAQLEELGTPTTHVSGAPFVLIPDDNIEEAKEEFKEFIFARFRGDIPSKGRIIGVVNAIWARSGPRIIVHKVGEGCFLLRVTNLRTREILLSRPAWMIAGSPMFVAPWSSDFSHDEPQLTTAVVPVEMRGVPYLLFNQKSLSRLSTAIGKPVSLAPETERKENFEVAKIWIKVNLLGELPSRIVTGFSNGKEIEIAISYPWLPTKCSQCDKFGHDVDHCPRSVALLRNADSKKGSSSQRSTPRPRSRESKSKRRFTRDKTPPPCNDTTLQSSGPSNEDAPASSRAVETGKLNVLSSSQPPHEEITNPVTADQSAPDDVLLSETLIISDPAVEDVVPSPVFCLDRPMGYNASVIVFHDEKGSSAAQIQSDEDTSNNPFSLVLNRKCSRKATTN</sequence>
<dbReference type="PANTHER" id="PTHR31286:SF154">
    <property type="entry name" value="CCHC-TYPE DOMAIN-CONTAINING PROTEIN"/>
    <property type="match status" value="1"/>
</dbReference>
<feature type="compositionally biased region" description="Pro residues" evidence="1">
    <location>
        <begin position="122"/>
        <end position="136"/>
    </location>
</feature>
<dbReference type="AlphaFoldDB" id="M4D205"/>
<dbReference type="InterPro" id="IPR040256">
    <property type="entry name" value="At4g02000-like"/>
</dbReference>
<feature type="region of interest" description="Disordered" evidence="1">
    <location>
        <begin position="166"/>
        <end position="199"/>
    </location>
</feature>
<reference evidence="3 4" key="2">
    <citation type="journal article" date="2018" name="Hortic Res">
        <title>Improved Brassica rapa reference genome by single-molecule sequencing and chromosome conformation capture technologies.</title>
        <authorList>
            <person name="Zhang L."/>
            <person name="Cai X."/>
            <person name="Wu J."/>
            <person name="Liu M."/>
            <person name="Grob S."/>
            <person name="Cheng F."/>
            <person name="Liang J."/>
            <person name="Cai C."/>
            <person name="Liu Z."/>
            <person name="Liu B."/>
            <person name="Wang F."/>
            <person name="Li S."/>
            <person name="Liu F."/>
            <person name="Li X."/>
            <person name="Cheng L."/>
            <person name="Yang W."/>
            <person name="Li M.H."/>
            <person name="Grossniklaus U."/>
            <person name="Zheng H."/>
            <person name="Wang X."/>
        </authorList>
    </citation>
    <scope>NUCLEOTIDE SEQUENCE [LARGE SCALE GENOMIC DNA]</scope>
    <source>
        <strain evidence="3 4">cv. Chiifu-401-42</strain>
    </source>
</reference>
<name>M4D205_BRACM</name>
<feature type="compositionally biased region" description="Low complexity" evidence="1">
    <location>
        <begin position="32"/>
        <end position="66"/>
    </location>
</feature>
<accession>M4D205</accession>
<feature type="domain" description="DUF4283" evidence="2">
    <location>
        <begin position="238"/>
        <end position="322"/>
    </location>
</feature>
<dbReference type="Gramene" id="Bra010505.1">
    <property type="protein sequence ID" value="Bra010505.1-P"/>
    <property type="gene ID" value="Bra010505"/>
</dbReference>
<feature type="region of interest" description="Disordered" evidence="1">
    <location>
        <begin position="1"/>
        <end position="85"/>
    </location>
</feature>
<feature type="region of interest" description="Disordered" evidence="1">
    <location>
        <begin position="434"/>
        <end position="521"/>
    </location>
</feature>
<reference evidence="3" key="3">
    <citation type="submission" date="2023-03" db="UniProtKB">
        <authorList>
            <consortium name="EnsemblPlants"/>
        </authorList>
    </citation>
    <scope>IDENTIFICATION</scope>
    <source>
        <strain evidence="3">cv. Chiifu-401-42</strain>
    </source>
</reference>
<dbReference type="InParanoid" id="M4D205"/>
<dbReference type="EnsemblPlants" id="Bra010505.1">
    <property type="protein sequence ID" value="Bra010505.1-P"/>
    <property type="gene ID" value="Bra010505"/>
</dbReference>
<feature type="compositionally biased region" description="Pro residues" evidence="1">
    <location>
        <begin position="185"/>
        <end position="196"/>
    </location>
</feature>
<feature type="region of interest" description="Disordered" evidence="1">
    <location>
        <begin position="102"/>
        <end position="147"/>
    </location>
</feature>
<dbReference type="Pfam" id="PF14111">
    <property type="entry name" value="DUF4283"/>
    <property type="match status" value="1"/>
</dbReference>
<evidence type="ECO:0000259" key="2">
    <source>
        <dbReference type="Pfam" id="PF14111"/>
    </source>
</evidence>
<dbReference type="InterPro" id="IPR025558">
    <property type="entry name" value="DUF4283"/>
</dbReference>
<protein>
    <recommendedName>
        <fullName evidence="2">DUF4283 domain-containing protein</fullName>
    </recommendedName>
</protein>
<evidence type="ECO:0000313" key="3">
    <source>
        <dbReference type="EnsemblPlants" id="Bra010505.1-P"/>
    </source>
</evidence>
<keyword evidence="4" id="KW-1185">Reference proteome</keyword>